<dbReference type="Proteomes" id="UP001057520">
    <property type="component" value="Chromosome"/>
</dbReference>
<gene>
    <name evidence="9" type="ORF">MZV50_07495</name>
</gene>
<dbReference type="InterPro" id="IPR036188">
    <property type="entry name" value="FAD/NAD-bd_sf"/>
</dbReference>
<evidence type="ECO:0000313" key="9">
    <source>
        <dbReference type="EMBL" id="USQ97375.1"/>
    </source>
</evidence>
<dbReference type="GO" id="GO:0016787">
    <property type="term" value="F:hydrolase activity"/>
    <property type="evidence" value="ECO:0007669"/>
    <property type="project" value="UniProtKB-KW"/>
</dbReference>
<feature type="domain" description="FAD/NAD(P)-binding" evidence="7">
    <location>
        <begin position="288"/>
        <end position="589"/>
    </location>
</feature>
<keyword evidence="3" id="KW-0274">FAD</keyword>
<keyword evidence="9" id="KW-0378">Hydrolase</keyword>
<sequence>MGGTRFRTDDGRWLAADVDGSPDAPVVVLLHGGGQTRHSWAGAMAALVARGYRVINYDGRGHGDSDWSPVGAYHLDDRARDLEAVTRGLSTPFALVGASLGGATAIQAVARGLEPSVLVLVDIVPDPEPEGVGRIVGFMRGHPDGFATLDEAADAVAAYNPERPRPNDPGGLMRNLRQRPDGRLGWHWDPRIVEADPQIHHDEVRRSAEALARTDVPVMLVRGLRATWSVRRAWRRSRPGCRAWKSSMSPGRATWSPATATTPSTPASWTSSTGACRPSSEVETMQRYDVVIVGGGHAGGQAAIALRQGGYTGSIALVSAEPEAPYERPPLSKDYLAGEKTFDRLLLRAETFWSEREIALLLAREVVAIDPAAHTVALADGETLGYGKLVWAAGGAPRRLSCAGHDLRGVHAVRTRADVDRMIAELPEVEQVVVIGGGYIGLEAAAVLIKLGKRVVLMEALDRVLARVAGEALSRFYEAEHRAHGVDLRLGARVECLKEGEGGHVAGVRLADGETVPAQMVIVGIGIAPSVGPLLAAGAEGDNGVAIDGLCRTSLADVFAIGDCALHANRYAGGAAIRLESVQNANDQATIAASMIRTGESAPYDAVPWFWSNQYDIKLQTVGLSTGHDATVVRGDPVARSFSVIYLREGRVIALDCVNAVKDYVQGRKLVIDGARVAPADLADTTVPLKEMGALAL</sequence>
<organism evidence="9 10">
    <name type="scientific">Caulobacter segnis</name>
    <dbReference type="NCBI Taxonomy" id="88688"/>
    <lineage>
        <taxon>Bacteria</taxon>
        <taxon>Pseudomonadati</taxon>
        <taxon>Pseudomonadota</taxon>
        <taxon>Alphaproteobacteria</taxon>
        <taxon>Caulobacterales</taxon>
        <taxon>Caulobacteraceae</taxon>
        <taxon>Caulobacter</taxon>
    </lineage>
</organism>
<dbReference type="SUPFAM" id="SSF51905">
    <property type="entry name" value="FAD/NAD(P)-binding domain"/>
    <property type="match status" value="2"/>
</dbReference>
<dbReference type="Pfam" id="PF07992">
    <property type="entry name" value="Pyr_redox_2"/>
    <property type="match status" value="1"/>
</dbReference>
<evidence type="ECO:0000256" key="4">
    <source>
        <dbReference type="ARBA" id="ARBA00023002"/>
    </source>
</evidence>
<comment type="cofactor">
    <cofactor evidence="1">
        <name>FAD</name>
        <dbReference type="ChEBI" id="CHEBI:57692"/>
    </cofactor>
</comment>
<dbReference type="PRINTS" id="PR00368">
    <property type="entry name" value="FADPNR"/>
</dbReference>
<proteinExistence type="predicted"/>
<dbReference type="Gene3D" id="3.30.390.30">
    <property type="match status" value="1"/>
</dbReference>
<evidence type="ECO:0000259" key="6">
    <source>
        <dbReference type="Pfam" id="PF00561"/>
    </source>
</evidence>
<dbReference type="PANTHER" id="PTHR43557">
    <property type="entry name" value="APOPTOSIS-INDUCING FACTOR 1"/>
    <property type="match status" value="1"/>
</dbReference>
<evidence type="ECO:0000256" key="1">
    <source>
        <dbReference type="ARBA" id="ARBA00001974"/>
    </source>
</evidence>
<dbReference type="InterPro" id="IPR000073">
    <property type="entry name" value="AB_hydrolase_1"/>
</dbReference>
<dbReference type="InterPro" id="IPR023753">
    <property type="entry name" value="FAD/NAD-binding_dom"/>
</dbReference>
<dbReference type="InterPro" id="IPR016156">
    <property type="entry name" value="FAD/NAD-linked_Rdtase_dimer_sf"/>
</dbReference>
<dbReference type="Gene3D" id="3.40.50.1820">
    <property type="entry name" value="alpha/beta hydrolase"/>
    <property type="match status" value="1"/>
</dbReference>
<feature type="domain" description="AB hydrolase-1" evidence="6">
    <location>
        <begin position="25"/>
        <end position="117"/>
    </location>
</feature>
<dbReference type="EMBL" id="CP096040">
    <property type="protein sequence ID" value="USQ97375.1"/>
    <property type="molecule type" value="Genomic_DNA"/>
</dbReference>
<dbReference type="InterPro" id="IPR050446">
    <property type="entry name" value="FAD-oxidoreductase/Apoptosis"/>
</dbReference>
<dbReference type="Pfam" id="PF00561">
    <property type="entry name" value="Abhydrolase_1"/>
    <property type="match status" value="1"/>
</dbReference>
<dbReference type="PANTHER" id="PTHR43557:SF2">
    <property type="entry name" value="RIESKE DOMAIN-CONTAINING PROTEIN-RELATED"/>
    <property type="match status" value="1"/>
</dbReference>
<dbReference type="Gene3D" id="3.50.50.60">
    <property type="entry name" value="FAD/NAD(P)-binding domain"/>
    <property type="match status" value="2"/>
</dbReference>
<dbReference type="InterPro" id="IPR028202">
    <property type="entry name" value="Reductase_C"/>
</dbReference>
<dbReference type="SUPFAM" id="SSF53474">
    <property type="entry name" value="alpha/beta-Hydrolases"/>
    <property type="match status" value="1"/>
</dbReference>
<reference evidence="9 10" key="1">
    <citation type="submission" date="2022-04" db="EMBL/GenBank/DDBJ databases">
        <title>Genome sequence of soybean root-associated Caulobacter segnis RL271.</title>
        <authorList>
            <person name="Longley R."/>
            <person name="Bonito G."/>
            <person name="Trigodet F."/>
            <person name="Crosson S."/>
            <person name="Fiebig A."/>
        </authorList>
    </citation>
    <scope>NUCLEOTIDE SEQUENCE [LARGE SCALE GENOMIC DNA]</scope>
    <source>
        <strain evidence="9 10">RL271</strain>
    </source>
</reference>
<dbReference type="InterPro" id="IPR029058">
    <property type="entry name" value="AB_hydrolase_fold"/>
</dbReference>
<evidence type="ECO:0000256" key="2">
    <source>
        <dbReference type="ARBA" id="ARBA00022630"/>
    </source>
</evidence>
<name>A0ABY4ZXZ6_9CAUL</name>
<feature type="compositionally biased region" description="Low complexity" evidence="5">
    <location>
        <begin position="253"/>
        <end position="273"/>
    </location>
</feature>
<evidence type="ECO:0000256" key="5">
    <source>
        <dbReference type="SAM" id="MobiDB-lite"/>
    </source>
</evidence>
<dbReference type="Pfam" id="PF14759">
    <property type="entry name" value="Reductase_C"/>
    <property type="match status" value="1"/>
</dbReference>
<keyword evidence="2" id="KW-0285">Flavoprotein</keyword>
<dbReference type="PRINTS" id="PR00411">
    <property type="entry name" value="PNDRDTASEI"/>
</dbReference>
<evidence type="ECO:0000259" key="7">
    <source>
        <dbReference type="Pfam" id="PF07992"/>
    </source>
</evidence>
<feature type="region of interest" description="Disordered" evidence="5">
    <location>
        <begin position="242"/>
        <end position="280"/>
    </location>
</feature>
<accession>A0ABY4ZXZ6</accession>
<keyword evidence="10" id="KW-1185">Reference proteome</keyword>
<protein>
    <submittedName>
        <fullName evidence="9">Alpha/beta fold hydrolase</fullName>
    </submittedName>
</protein>
<keyword evidence="4" id="KW-0560">Oxidoreductase</keyword>
<evidence type="ECO:0000256" key="3">
    <source>
        <dbReference type="ARBA" id="ARBA00022827"/>
    </source>
</evidence>
<feature type="domain" description="Reductase C-terminal" evidence="8">
    <location>
        <begin position="609"/>
        <end position="692"/>
    </location>
</feature>
<evidence type="ECO:0000313" key="10">
    <source>
        <dbReference type="Proteomes" id="UP001057520"/>
    </source>
</evidence>
<dbReference type="SUPFAM" id="SSF55424">
    <property type="entry name" value="FAD/NAD-linked reductases, dimerisation (C-terminal) domain"/>
    <property type="match status" value="1"/>
</dbReference>
<evidence type="ECO:0000259" key="8">
    <source>
        <dbReference type="Pfam" id="PF14759"/>
    </source>
</evidence>